<name>A0AAV4CS52_9GAST</name>
<gene>
    <name evidence="2" type="ORF">PoB_006124300</name>
</gene>
<dbReference type="Proteomes" id="UP000735302">
    <property type="component" value="Unassembled WGS sequence"/>
</dbReference>
<feature type="compositionally biased region" description="Polar residues" evidence="1">
    <location>
        <begin position="15"/>
        <end position="24"/>
    </location>
</feature>
<evidence type="ECO:0000313" key="3">
    <source>
        <dbReference type="Proteomes" id="UP000735302"/>
    </source>
</evidence>
<feature type="region of interest" description="Disordered" evidence="1">
    <location>
        <begin position="67"/>
        <end position="86"/>
    </location>
</feature>
<reference evidence="2 3" key="1">
    <citation type="journal article" date="2021" name="Elife">
        <title>Chloroplast acquisition without the gene transfer in kleptoplastic sea slugs, Plakobranchus ocellatus.</title>
        <authorList>
            <person name="Maeda T."/>
            <person name="Takahashi S."/>
            <person name="Yoshida T."/>
            <person name="Shimamura S."/>
            <person name="Takaki Y."/>
            <person name="Nagai Y."/>
            <person name="Toyoda A."/>
            <person name="Suzuki Y."/>
            <person name="Arimoto A."/>
            <person name="Ishii H."/>
            <person name="Satoh N."/>
            <person name="Nishiyama T."/>
            <person name="Hasebe M."/>
            <person name="Maruyama T."/>
            <person name="Minagawa J."/>
            <person name="Obokata J."/>
            <person name="Shigenobu S."/>
        </authorList>
    </citation>
    <scope>NUCLEOTIDE SEQUENCE [LARGE SCALE GENOMIC DNA]</scope>
</reference>
<feature type="compositionally biased region" description="Basic and acidic residues" evidence="1">
    <location>
        <begin position="25"/>
        <end position="35"/>
    </location>
</feature>
<proteinExistence type="predicted"/>
<protein>
    <submittedName>
        <fullName evidence="2">Uncharacterized protein</fullName>
    </submittedName>
</protein>
<feature type="compositionally biased region" description="Basic and acidic residues" evidence="1">
    <location>
        <begin position="71"/>
        <end position="80"/>
    </location>
</feature>
<dbReference type="EMBL" id="BLXT01006930">
    <property type="protein sequence ID" value="GFO34738.1"/>
    <property type="molecule type" value="Genomic_DNA"/>
</dbReference>
<dbReference type="AlphaFoldDB" id="A0AAV4CS52"/>
<evidence type="ECO:0000256" key="1">
    <source>
        <dbReference type="SAM" id="MobiDB-lite"/>
    </source>
</evidence>
<organism evidence="2 3">
    <name type="scientific">Plakobranchus ocellatus</name>
    <dbReference type="NCBI Taxonomy" id="259542"/>
    <lineage>
        <taxon>Eukaryota</taxon>
        <taxon>Metazoa</taxon>
        <taxon>Spiralia</taxon>
        <taxon>Lophotrochozoa</taxon>
        <taxon>Mollusca</taxon>
        <taxon>Gastropoda</taxon>
        <taxon>Heterobranchia</taxon>
        <taxon>Euthyneura</taxon>
        <taxon>Panpulmonata</taxon>
        <taxon>Sacoglossa</taxon>
        <taxon>Placobranchoidea</taxon>
        <taxon>Plakobranchidae</taxon>
        <taxon>Plakobranchus</taxon>
    </lineage>
</organism>
<accession>A0AAV4CS52</accession>
<sequence>MPPKALRIFRREKSQMTQDVGISNESKEIGLRRDTTPSARPDLMTDGPTMQRSFSVSASVQWYPSLGESPALRECHSEEKKKRKVS</sequence>
<evidence type="ECO:0000313" key="2">
    <source>
        <dbReference type="EMBL" id="GFO34738.1"/>
    </source>
</evidence>
<feature type="region of interest" description="Disordered" evidence="1">
    <location>
        <begin position="13"/>
        <end position="50"/>
    </location>
</feature>
<keyword evidence="3" id="KW-1185">Reference proteome</keyword>
<comment type="caution">
    <text evidence="2">The sequence shown here is derived from an EMBL/GenBank/DDBJ whole genome shotgun (WGS) entry which is preliminary data.</text>
</comment>